<dbReference type="FunCoup" id="A0A1Y2GTK9">
    <property type="interactions" value="56"/>
</dbReference>
<feature type="chain" id="PRO_5012169320" evidence="5">
    <location>
        <begin position="22"/>
        <end position="463"/>
    </location>
</feature>
<keyword evidence="2 4" id="KW-0064">Aspartyl protease</keyword>
<dbReference type="InterPro" id="IPR034164">
    <property type="entry name" value="Pepsin-like_dom"/>
</dbReference>
<evidence type="ECO:0000256" key="2">
    <source>
        <dbReference type="ARBA" id="ARBA00022750"/>
    </source>
</evidence>
<comment type="similarity">
    <text evidence="1 4">Belongs to the peptidase A1 family.</text>
</comment>
<dbReference type="OrthoDB" id="771136at2759"/>
<dbReference type="RefSeq" id="XP_021883380.1">
    <property type="nucleotide sequence ID" value="XM_022027639.1"/>
</dbReference>
<reference evidence="7 8" key="1">
    <citation type="submission" date="2016-07" db="EMBL/GenBank/DDBJ databases">
        <title>Pervasive Adenine N6-methylation of Active Genes in Fungi.</title>
        <authorList>
            <consortium name="DOE Joint Genome Institute"/>
            <person name="Mondo S.J."/>
            <person name="Dannebaum R.O."/>
            <person name="Kuo R.C."/>
            <person name="Labutti K."/>
            <person name="Haridas S."/>
            <person name="Kuo A."/>
            <person name="Salamov A."/>
            <person name="Ahrendt S.R."/>
            <person name="Lipzen A."/>
            <person name="Sullivan W."/>
            <person name="Andreopoulos W.B."/>
            <person name="Clum A."/>
            <person name="Lindquist E."/>
            <person name="Daum C."/>
            <person name="Ramamoorthy G.K."/>
            <person name="Gryganskyi A."/>
            <person name="Culley D."/>
            <person name="Magnuson J.K."/>
            <person name="James T.Y."/>
            <person name="O'Malley M.A."/>
            <person name="Stajich J.E."/>
            <person name="Spatafora J.W."/>
            <person name="Visel A."/>
            <person name="Grigoriev I.V."/>
        </authorList>
    </citation>
    <scope>NUCLEOTIDE SEQUENCE [LARGE SCALE GENOMIC DNA]</scope>
    <source>
        <strain evidence="7 8">NRRL 3116</strain>
    </source>
</reference>
<dbReference type="EMBL" id="MCFF01000010">
    <property type="protein sequence ID" value="ORZ22826.1"/>
    <property type="molecule type" value="Genomic_DNA"/>
</dbReference>
<evidence type="ECO:0000313" key="8">
    <source>
        <dbReference type="Proteomes" id="UP000193648"/>
    </source>
</evidence>
<feature type="domain" description="Peptidase A1" evidence="6">
    <location>
        <begin position="70"/>
        <end position="403"/>
    </location>
</feature>
<dbReference type="STRING" id="64571.A0A1Y2GTK9"/>
<dbReference type="InParanoid" id="A0A1Y2GTK9"/>
<dbReference type="GO" id="GO:0004190">
    <property type="term" value="F:aspartic-type endopeptidase activity"/>
    <property type="evidence" value="ECO:0007669"/>
    <property type="project" value="UniProtKB-KW"/>
</dbReference>
<keyword evidence="8" id="KW-1185">Reference proteome</keyword>
<dbReference type="Pfam" id="PF00026">
    <property type="entry name" value="Asp"/>
    <property type="match status" value="1"/>
</dbReference>
<sequence>MLVTTFLAASLGLACSIFANAAGTGVVTVPMKALVRPEHQNAISLTKRYLQRRSSTSTSSLKSVAQDVMYTVTLGIGTPPQLFNLAIDTGSPITWVVNKTCSGDSCADIFNRFDCLSSPTCKSSPNSGILNASYVSGDGVVGDYVTDIFSLGSLSFSSLAGIVNSYNAQLPPTVDGIMGLWYTIRQYKKIPSNAAFLNVLKDSDALTQPLVGIWLDETNSTSLTTPGGEITFGGVDPSRFTGGITYVDCDPSAPWTIPVGSVSVNGKKIAVTSALATIDTGTSAMLLPEVVSDAINSAIPRSVKLTESADGIVWIIPCEGDTPVSFTFGNFTATIPYHIFAIQNIRYKDIETGALYCASSAMFATGSVSVISNWLLGDTLIKNVYTVFDFGTNAETGGRVGFAELTNKSSTIVNKVTTGGANIEVDEPIGLSKDRGNGASGGFLVPYTTQALALASTVVFALI</sequence>
<dbReference type="InterPro" id="IPR001461">
    <property type="entry name" value="Aspartic_peptidase_A1"/>
</dbReference>
<evidence type="ECO:0000256" key="3">
    <source>
        <dbReference type="PIRSR" id="PIRSR601461-1"/>
    </source>
</evidence>
<feature type="active site" evidence="3">
    <location>
        <position position="279"/>
    </location>
</feature>
<feature type="signal peptide" evidence="5">
    <location>
        <begin position="1"/>
        <end position="21"/>
    </location>
</feature>
<evidence type="ECO:0000313" key="7">
    <source>
        <dbReference type="EMBL" id="ORZ22826.1"/>
    </source>
</evidence>
<dbReference type="AlphaFoldDB" id="A0A1Y2GTK9"/>
<dbReference type="SUPFAM" id="SSF50630">
    <property type="entry name" value="Acid proteases"/>
    <property type="match status" value="1"/>
</dbReference>
<keyword evidence="5" id="KW-0732">Signal</keyword>
<feature type="active site" evidence="3">
    <location>
        <position position="88"/>
    </location>
</feature>
<gene>
    <name evidence="7" type="ORF">BCR41DRAFT_385102</name>
</gene>
<dbReference type="GeneID" id="33569482"/>
<protein>
    <submittedName>
        <fullName evidence="7">Aspartic peptidase domain-containing protein</fullName>
    </submittedName>
</protein>
<keyword evidence="4" id="KW-0645">Protease</keyword>
<dbReference type="InterPro" id="IPR001969">
    <property type="entry name" value="Aspartic_peptidase_AS"/>
</dbReference>
<dbReference type="GO" id="GO:0006508">
    <property type="term" value="P:proteolysis"/>
    <property type="evidence" value="ECO:0007669"/>
    <property type="project" value="UniProtKB-KW"/>
</dbReference>
<comment type="caution">
    <text evidence="7">The sequence shown here is derived from an EMBL/GenBank/DDBJ whole genome shotgun (WGS) entry which is preliminary data.</text>
</comment>
<evidence type="ECO:0000259" key="6">
    <source>
        <dbReference type="PROSITE" id="PS51767"/>
    </source>
</evidence>
<evidence type="ECO:0000256" key="4">
    <source>
        <dbReference type="RuleBase" id="RU000454"/>
    </source>
</evidence>
<dbReference type="PRINTS" id="PR00792">
    <property type="entry name" value="PEPSIN"/>
</dbReference>
<evidence type="ECO:0000256" key="5">
    <source>
        <dbReference type="SAM" id="SignalP"/>
    </source>
</evidence>
<dbReference type="PROSITE" id="PS00141">
    <property type="entry name" value="ASP_PROTEASE"/>
    <property type="match status" value="1"/>
</dbReference>
<accession>A0A1Y2GTK9</accession>
<dbReference type="CDD" id="cd05471">
    <property type="entry name" value="pepsin_like"/>
    <property type="match status" value="1"/>
</dbReference>
<dbReference type="InterPro" id="IPR021109">
    <property type="entry name" value="Peptidase_aspartic_dom_sf"/>
</dbReference>
<proteinExistence type="inferred from homology"/>
<dbReference type="InterPro" id="IPR033121">
    <property type="entry name" value="PEPTIDASE_A1"/>
</dbReference>
<organism evidence="7 8">
    <name type="scientific">Lobosporangium transversale</name>
    <dbReference type="NCBI Taxonomy" id="64571"/>
    <lineage>
        <taxon>Eukaryota</taxon>
        <taxon>Fungi</taxon>
        <taxon>Fungi incertae sedis</taxon>
        <taxon>Mucoromycota</taxon>
        <taxon>Mortierellomycotina</taxon>
        <taxon>Mortierellomycetes</taxon>
        <taxon>Mortierellales</taxon>
        <taxon>Mortierellaceae</taxon>
        <taxon>Lobosporangium</taxon>
    </lineage>
</organism>
<dbReference type="Gene3D" id="2.40.70.10">
    <property type="entry name" value="Acid Proteases"/>
    <property type="match status" value="2"/>
</dbReference>
<name>A0A1Y2GTK9_9FUNG</name>
<keyword evidence="4" id="KW-0378">Hydrolase</keyword>
<dbReference type="PROSITE" id="PS51767">
    <property type="entry name" value="PEPTIDASE_A1"/>
    <property type="match status" value="1"/>
</dbReference>
<dbReference type="PANTHER" id="PTHR47966:SF51">
    <property type="entry name" value="BETA-SITE APP-CLEAVING ENZYME, ISOFORM A-RELATED"/>
    <property type="match status" value="1"/>
</dbReference>
<dbReference type="PANTHER" id="PTHR47966">
    <property type="entry name" value="BETA-SITE APP-CLEAVING ENZYME, ISOFORM A-RELATED"/>
    <property type="match status" value="1"/>
</dbReference>
<evidence type="ECO:0000256" key="1">
    <source>
        <dbReference type="ARBA" id="ARBA00007447"/>
    </source>
</evidence>
<dbReference type="Proteomes" id="UP000193648">
    <property type="component" value="Unassembled WGS sequence"/>
</dbReference>